<evidence type="ECO:0000313" key="1">
    <source>
        <dbReference type="EMBL" id="KAE8133390.1"/>
    </source>
</evidence>
<dbReference type="Proteomes" id="UP000325672">
    <property type="component" value="Unassembled WGS sequence"/>
</dbReference>
<dbReference type="GeneID" id="43639931"/>
<accession>A0A5N6SI26</accession>
<dbReference type="RefSeq" id="XP_031909453.1">
    <property type="nucleotide sequence ID" value="XM_032055721.1"/>
</dbReference>
<protein>
    <submittedName>
        <fullName evidence="1">Uncharacterized protein</fullName>
    </submittedName>
</protein>
<keyword evidence="2" id="KW-1185">Reference proteome</keyword>
<name>A0A5N6SI26_ASPPS</name>
<sequence>MWLDRPKSVRGSCGFDPNRQKKDVAVLGLRYDDVDGCNDRNNRTHTLLHSCPSVSRPIALLSAMLAAVLCSVQIIESV</sequence>
<evidence type="ECO:0000313" key="2">
    <source>
        <dbReference type="Proteomes" id="UP000325672"/>
    </source>
</evidence>
<proteinExistence type="predicted"/>
<reference evidence="1 2" key="1">
    <citation type="submission" date="2019-04" db="EMBL/GenBank/DDBJ databases">
        <title>Friends and foes A comparative genomics study of 23 Aspergillus species from section Flavi.</title>
        <authorList>
            <consortium name="DOE Joint Genome Institute"/>
            <person name="Kjaerbolling I."/>
            <person name="Vesth T."/>
            <person name="Frisvad J.C."/>
            <person name="Nybo J.L."/>
            <person name="Theobald S."/>
            <person name="Kildgaard S."/>
            <person name="Isbrandt T."/>
            <person name="Kuo A."/>
            <person name="Sato A."/>
            <person name="Lyhne E.K."/>
            <person name="Kogle M.E."/>
            <person name="Wiebenga A."/>
            <person name="Kun R.S."/>
            <person name="Lubbers R.J."/>
            <person name="Makela M.R."/>
            <person name="Barry K."/>
            <person name="Chovatia M."/>
            <person name="Clum A."/>
            <person name="Daum C."/>
            <person name="Haridas S."/>
            <person name="He G."/>
            <person name="LaButti K."/>
            <person name="Lipzen A."/>
            <person name="Mondo S."/>
            <person name="Riley R."/>
            <person name="Salamov A."/>
            <person name="Simmons B.A."/>
            <person name="Magnuson J.K."/>
            <person name="Henrissat B."/>
            <person name="Mortensen U.H."/>
            <person name="Larsen T.O."/>
            <person name="Devries R.P."/>
            <person name="Grigoriev I.V."/>
            <person name="Machida M."/>
            <person name="Baker S.E."/>
            <person name="Andersen M.R."/>
        </authorList>
    </citation>
    <scope>NUCLEOTIDE SEQUENCE [LARGE SCALE GENOMIC DNA]</scope>
    <source>
        <strain evidence="1 2">CBS 117625</strain>
    </source>
</reference>
<dbReference type="AlphaFoldDB" id="A0A5N6SI26"/>
<organism evidence="1 2">
    <name type="scientific">Aspergillus pseudotamarii</name>
    <dbReference type="NCBI Taxonomy" id="132259"/>
    <lineage>
        <taxon>Eukaryota</taxon>
        <taxon>Fungi</taxon>
        <taxon>Dikarya</taxon>
        <taxon>Ascomycota</taxon>
        <taxon>Pezizomycotina</taxon>
        <taxon>Eurotiomycetes</taxon>
        <taxon>Eurotiomycetidae</taxon>
        <taxon>Eurotiales</taxon>
        <taxon>Aspergillaceae</taxon>
        <taxon>Aspergillus</taxon>
        <taxon>Aspergillus subgen. Circumdati</taxon>
    </lineage>
</organism>
<gene>
    <name evidence="1" type="ORF">BDV38DRAFT_258325</name>
</gene>
<dbReference type="EMBL" id="ML743617">
    <property type="protein sequence ID" value="KAE8133390.1"/>
    <property type="molecule type" value="Genomic_DNA"/>
</dbReference>